<proteinExistence type="predicted"/>
<dbReference type="SUPFAM" id="SSF52047">
    <property type="entry name" value="RNI-like"/>
    <property type="match status" value="1"/>
</dbReference>
<gene>
    <name evidence="2" type="ORF">FOMPIDRAFT_100896</name>
</gene>
<dbReference type="HOGENOM" id="CLU_039202_0_0_1"/>
<reference evidence="2 3" key="1">
    <citation type="journal article" date="2012" name="Science">
        <title>The Paleozoic origin of enzymatic lignin decomposition reconstructed from 31 fungal genomes.</title>
        <authorList>
            <person name="Floudas D."/>
            <person name="Binder M."/>
            <person name="Riley R."/>
            <person name="Barry K."/>
            <person name="Blanchette R.A."/>
            <person name="Henrissat B."/>
            <person name="Martinez A.T."/>
            <person name="Otillar R."/>
            <person name="Spatafora J.W."/>
            <person name="Yadav J.S."/>
            <person name="Aerts A."/>
            <person name="Benoit I."/>
            <person name="Boyd A."/>
            <person name="Carlson A."/>
            <person name="Copeland A."/>
            <person name="Coutinho P.M."/>
            <person name="de Vries R.P."/>
            <person name="Ferreira P."/>
            <person name="Findley K."/>
            <person name="Foster B."/>
            <person name="Gaskell J."/>
            <person name="Glotzer D."/>
            <person name="Gorecki P."/>
            <person name="Heitman J."/>
            <person name="Hesse C."/>
            <person name="Hori C."/>
            <person name="Igarashi K."/>
            <person name="Jurgens J.A."/>
            <person name="Kallen N."/>
            <person name="Kersten P."/>
            <person name="Kohler A."/>
            <person name="Kuees U."/>
            <person name="Kumar T.K.A."/>
            <person name="Kuo A."/>
            <person name="LaButti K."/>
            <person name="Larrondo L.F."/>
            <person name="Lindquist E."/>
            <person name="Ling A."/>
            <person name="Lombard V."/>
            <person name="Lucas S."/>
            <person name="Lundell T."/>
            <person name="Martin R."/>
            <person name="McLaughlin D.J."/>
            <person name="Morgenstern I."/>
            <person name="Morin E."/>
            <person name="Murat C."/>
            <person name="Nagy L.G."/>
            <person name="Nolan M."/>
            <person name="Ohm R.A."/>
            <person name="Patyshakuliyeva A."/>
            <person name="Rokas A."/>
            <person name="Ruiz-Duenas F.J."/>
            <person name="Sabat G."/>
            <person name="Salamov A."/>
            <person name="Samejima M."/>
            <person name="Schmutz J."/>
            <person name="Slot J.C."/>
            <person name="St John F."/>
            <person name="Stenlid J."/>
            <person name="Sun H."/>
            <person name="Sun S."/>
            <person name="Syed K."/>
            <person name="Tsang A."/>
            <person name="Wiebenga A."/>
            <person name="Young D."/>
            <person name="Pisabarro A."/>
            <person name="Eastwood D.C."/>
            <person name="Martin F."/>
            <person name="Cullen D."/>
            <person name="Grigoriev I.V."/>
            <person name="Hibbett D.S."/>
        </authorList>
    </citation>
    <scope>NUCLEOTIDE SEQUENCE</scope>
    <source>
        <strain evidence="3">FP-58527</strain>
    </source>
</reference>
<protein>
    <recommendedName>
        <fullName evidence="1">F-box domain-containing protein</fullName>
    </recommendedName>
</protein>
<dbReference type="Pfam" id="PF12937">
    <property type="entry name" value="F-box-like"/>
    <property type="match status" value="1"/>
</dbReference>
<dbReference type="PROSITE" id="PS50181">
    <property type="entry name" value="FBOX"/>
    <property type="match status" value="1"/>
</dbReference>
<dbReference type="InterPro" id="IPR036047">
    <property type="entry name" value="F-box-like_dom_sf"/>
</dbReference>
<dbReference type="Gene3D" id="3.80.10.10">
    <property type="entry name" value="Ribonuclease Inhibitor"/>
    <property type="match status" value="1"/>
</dbReference>
<organism evidence="2 3">
    <name type="scientific">Fomitopsis schrenkii</name>
    <name type="common">Brown rot fungus</name>
    <dbReference type="NCBI Taxonomy" id="2126942"/>
    <lineage>
        <taxon>Eukaryota</taxon>
        <taxon>Fungi</taxon>
        <taxon>Dikarya</taxon>
        <taxon>Basidiomycota</taxon>
        <taxon>Agaricomycotina</taxon>
        <taxon>Agaricomycetes</taxon>
        <taxon>Polyporales</taxon>
        <taxon>Fomitopsis</taxon>
    </lineage>
</organism>
<dbReference type="InParanoid" id="S8FJC0"/>
<dbReference type="eggNOG" id="ENOG502SJCV">
    <property type="taxonomic scope" value="Eukaryota"/>
</dbReference>
<dbReference type="SUPFAM" id="SSF81383">
    <property type="entry name" value="F-box domain"/>
    <property type="match status" value="1"/>
</dbReference>
<dbReference type="AlphaFoldDB" id="S8FJC0"/>
<evidence type="ECO:0000259" key="1">
    <source>
        <dbReference type="PROSITE" id="PS50181"/>
    </source>
</evidence>
<feature type="domain" description="F-box" evidence="1">
    <location>
        <begin position="57"/>
        <end position="107"/>
    </location>
</feature>
<dbReference type="EMBL" id="KE504165">
    <property type="protein sequence ID" value="EPS98464.1"/>
    <property type="molecule type" value="Genomic_DNA"/>
</dbReference>
<keyword evidence="3" id="KW-1185">Reference proteome</keyword>
<dbReference type="OrthoDB" id="3181259at2759"/>
<dbReference type="Proteomes" id="UP000015241">
    <property type="component" value="Unassembled WGS sequence"/>
</dbReference>
<evidence type="ECO:0000313" key="3">
    <source>
        <dbReference type="Proteomes" id="UP000015241"/>
    </source>
</evidence>
<accession>S8FJC0</accession>
<dbReference type="InterPro" id="IPR032675">
    <property type="entry name" value="LRR_dom_sf"/>
</dbReference>
<name>S8FJC0_FOMSC</name>
<dbReference type="InterPro" id="IPR001810">
    <property type="entry name" value="F-box_dom"/>
</dbReference>
<sequence>MPSIFKRARRHELTRSVVDAVKSFYGTERRGSLDVGANSNPRRSLSRGYSHSRYARSHPITVLPTELLAHVFVLGSEDDCMVPMVVTHVCRAWRALALHTPALWRRIVLDRRLNMWQQRIIRAKACTLDIQLTSQPQEFADITVVPILDAYTVMRCMSMVTPLIPRWRSLDIRFDAYSPQLWNAALSACCVQVHGPALQELILIYPGNDDTREFMLFNGSAPRLRRVTLCGIRLAWTPSLFQDLTYLDYTHHGFTRGQDAAAEVLAMLRVSARLHELRLSFPWRGDAHAASTASVPLTVTLARLVTLVLSVEGPEIPAAFLTVLAHVSCPVLRTLRLYSTYPFHRPSLFPRLRHVSRVLPPLPALEVLHVEHGWLDPRFVFPLLLSLPRLRQLALKGMRVTGPFLLGLAENLSARRAHMSVASRLRVLEVIGCNMLSAEDIVHAFHQRPGWSRHGIETISIWDCPGVGPAAIGKLAGLGMEIRIWPRTGRGECVAQKKVLYRHL</sequence>
<dbReference type="PANTHER" id="PTHR38926:SF5">
    <property type="entry name" value="F-BOX AND LEUCINE-RICH REPEAT PROTEIN 6"/>
    <property type="match status" value="1"/>
</dbReference>
<dbReference type="STRING" id="743788.S8FJC0"/>
<evidence type="ECO:0000313" key="2">
    <source>
        <dbReference type="EMBL" id="EPS98464.1"/>
    </source>
</evidence>
<dbReference type="Gene3D" id="1.20.1280.50">
    <property type="match status" value="1"/>
</dbReference>
<dbReference type="PANTHER" id="PTHR38926">
    <property type="entry name" value="F-BOX DOMAIN CONTAINING PROTEIN, EXPRESSED"/>
    <property type="match status" value="1"/>
</dbReference>